<feature type="transmembrane region" description="Helical" evidence="1">
    <location>
        <begin position="79"/>
        <end position="102"/>
    </location>
</feature>
<keyword evidence="1" id="KW-1133">Transmembrane helix</keyword>
<feature type="transmembrane region" description="Helical" evidence="1">
    <location>
        <begin position="249"/>
        <end position="279"/>
    </location>
</feature>
<protein>
    <submittedName>
        <fullName evidence="2">Uncharacterized protein</fullName>
    </submittedName>
</protein>
<feature type="transmembrane region" description="Helical" evidence="1">
    <location>
        <begin position="189"/>
        <end position="217"/>
    </location>
</feature>
<evidence type="ECO:0000256" key="1">
    <source>
        <dbReference type="SAM" id="Phobius"/>
    </source>
</evidence>
<evidence type="ECO:0000313" key="2">
    <source>
        <dbReference type="EMBL" id="OXA37131.1"/>
    </source>
</evidence>
<sequence>MASPLVWKSLDNFATLFHYCWPCPFHWDKANGRFTSTRSPILLIPWTIVVFQMTPILSVFCTSIILLTIYGTISPPLTSLFMCSIINTLLFLSISIELVWYLHNEPTKVCFGYLIQIVKREPKREQTKKIDPIGIFLNITVAMFAVYPYFLIPFLLYFEFDPTFMFAKYVLSLTLNTSLDQILFNTVRLLQFLVALQICRLFPLLVCTLMFGVLIILDTVKTLDMWVVLIKFSQNKAAAQIRRYIELTLVMQVCAGFSDASIAILMGLGLILCVLFNFVTLKLYNIIPMPLYLYFPSVAIIIPFIIDTLLPLGIRVNEKTARLKTKWGKQLDLCSDRKYLQRRLRAIKPLRFDCRVAGYNLLQLVKPTKAWFYMQIMNYTISALLFKTNPS</sequence>
<keyword evidence="1" id="KW-0812">Transmembrane</keyword>
<organism evidence="2 3">
    <name type="scientific">Folsomia candida</name>
    <name type="common">Springtail</name>
    <dbReference type="NCBI Taxonomy" id="158441"/>
    <lineage>
        <taxon>Eukaryota</taxon>
        <taxon>Metazoa</taxon>
        <taxon>Ecdysozoa</taxon>
        <taxon>Arthropoda</taxon>
        <taxon>Hexapoda</taxon>
        <taxon>Collembola</taxon>
        <taxon>Entomobryomorpha</taxon>
        <taxon>Isotomoidea</taxon>
        <taxon>Isotomidae</taxon>
        <taxon>Proisotominae</taxon>
        <taxon>Folsomia</taxon>
    </lineage>
</organism>
<keyword evidence="1" id="KW-0472">Membrane</keyword>
<keyword evidence="3" id="KW-1185">Reference proteome</keyword>
<feature type="transmembrane region" description="Helical" evidence="1">
    <location>
        <begin position="291"/>
        <end position="314"/>
    </location>
</feature>
<feature type="transmembrane region" description="Helical" evidence="1">
    <location>
        <begin position="43"/>
        <end position="73"/>
    </location>
</feature>
<accession>A0A226CXJ1</accession>
<dbReference type="EMBL" id="LNIX01000064">
    <property type="protein sequence ID" value="OXA37131.1"/>
    <property type="molecule type" value="Genomic_DNA"/>
</dbReference>
<reference evidence="2 3" key="1">
    <citation type="submission" date="2015-12" db="EMBL/GenBank/DDBJ databases">
        <title>The genome of Folsomia candida.</title>
        <authorList>
            <person name="Faddeeva A."/>
            <person name="Derks M.F."/>
            <person name="Anvar Y."/>
            <person name="Smit S."/>
            <person name="Van Straalen N."/>
            <person name="Roelofs D."/>
        </authorList>
    </citation>
    <scope>NUCLEOTIDE SEQUENCE [LARGE SCALE GENOMIC DNA]</scope>
    <source>
        <strain evidence="2 3">VU population</strain>
        <tissue evidence="2">Whole body</tissue>
    </source>
</reference>
<comment type="caution">
    <text evidence="2">The sequence shown here is derived from an EMBL/GenBank/DDBJ whole genome shotgun (WGS) entry which is preliminary data.</text>
</comment>
<feature type="transmembrane region" description="Helical" evidence="1">
    <location>
        <begin position="133"/>
        <end position="158"/>
    </location>
</feature>
<dbReference type="Proteomes" id="UP000198287">
    <property type="component" value="Unassembled WGS sequence"/>
</dbReference>
<proteinExistence type="predicted"/>
<evidence type="ECO:0000313" key="3">
    <source>
        <dbReference type="Proteomes" id="UP000198287"/>
    </source>
</evidence>
<gene>
    <name evidence="2" type="ORF">Fcan01_28090</name>
</gene>
<name>A0A226CXJ1_FOLCA</name>
<dbReference type="AlphaFoldDB" id="A0A226CXJ1"/>